<keyword evidence="4" id="KW-1185">Reference proteome</keyword>
<proteinExistence type="inferred from homology"/>
<evidence type="ECO:0000256" key="1">
    <source>
        <dbReference type="PROSITE-ProRule" id="PRU00489"/>
    </source>
</evidence>
<dbReference type="Pfam" id="PF05063">
    <property type="entry name" value="MT-A70"/>
    <property type="match status" value="1"/>
</dbReference>
<comment type="similarity">
    <text evidence="1">Belongs to the MT-A70-like family.</text>
</comment>
<accession>A0A6A5YAY5</accession>
<dbReference type="SUPFAM" id="SSF53335">
    <property type="entry name" value="S-adenosyl-L-methionine-dependent methyltransferases"/>
    <property type="match status" value="1"/>
</dbReference>
<dbReference type="InterPro" id="IPR029063">
    <property type="entry name" value="SAM-dependent_MTases_sf"/>
</dbReference>
<protein>
    <submittedName>
        <fullName evidence="3">MT-A70-domain-containing protein</fullName>
    </submittedName>
</protein>
<dbReference type="EMBL" id="ML978715">
    <property type="protein sequence ID" value="KAF2088878.1"/>
    <property type="molecule type" value="Genomic_DNA"/>
</dbReference>
<dbReference type="AlphaFoldDB" id="A0A6A5YAY5"/>
<evidence type="ECO:0000313" key="4">
    <source>
        <dbReference type="Proteomes" id="UP000799776"/>
    </source>
</evidence>
<name>A0A6A5YAY5_9PEZI</name>
<dbReference type="PROSITE" id="PS51143">
    <property type="entry name" value="MT_A70"/>
    <property type="match status" value="1"/>
</dbReference>
<feature type="region of interest" description="Disordered" evidence="2">
    <location>
        <begin position="108"/>
        <end position="135"/>
    </location>
</feature>
<dbReference type="PANTHER" id="PTHR12829:SF4">
    <property type="entry name" value="N(6)-ADENINE-SPECIFIC METHYLTRANSFERASE METTL4"/>
    <property type="match status" value="1"/>
</dbReference>
<sequence>MQHILYQNAEQSVTLIDVPASIAAAQGTKDRPSQATLLSVPPAQKPFVIPNEPRTAKAKAQQAVGAFDAKLTEQHESYIQTALAEISGFYEGKWCLPRLTYHPKDTAKKRSMDDDLTDNEESLENNGTDKVDVEDPKATDPLAALFDKLCSKESSHFELRARDPDTGLLLQTQPRPKPLTEETFNVKWDQWYSINHNTSNGPALLDIRRSEDPSGEIHTFILPPQSSFSLSAAYSRRDFRGGIDQANHVFGTPKTFPLIVLDPPWPNRSAKRAHQYTTWTVKFARRILTAMDLDQLIEPNGVIAIWITNKAQIRDVVLGPDGLFEKWNVSFFEEWLYIKTTATGEPISPLDSAYRKPYESLLLARAPPHKAMTAMPVENVATRVIVGVPDLHSRKPCLKTLFASLIDVQTGDDYQALEIFARHCVAGWFSWGNEVLKYNSDSFWSRS</sequence>
<feature type="compositionally biased region" description="Acidic residues" evidence="2">
    <location>
        <begin position="114"/>
        <end position="123"/>
    </location>
</feature>
<evidence type="ECO:0000313" key="3">
    <source>
        <dbReference type="EMBL" id="KAF2088878.1"/>
    </source>
</evidence>
<evidence type="ECO:0000256" key="2">
    <source>
        <dbReference type="SAM" id="MobiDB-lite"/>
    </source>
</evidence>
<dbReference type="PANTHER" id="PTHR12829">
    <property type="entry name" value="N6-ADENOSINE-METHYLTRANSFERASE"/>
    <property type="match status" value="1"/>
</dbReference>
<dbReference type="GO" id="GO:0005634">
    <property type="term" value="C:nucleus"/>
    <property type="evidence" value="ECO:0007669"/>
    <property type="project" value="TreeGrafter"/>
</dbReference>
<gene>
    <name evidence="3" type="ORF">K490DRAFT_38564</name>
</gene>
<reference evidence="3" key="1">
    <citation type="journal article" date="2020" name="Stud. Mycol.">
        <title>101 Dothideomycetes genomes: a test case for predicting lifestyles and emergence of pathogens.</title>
        <authorList>
            <person name="Haridas S."/>
            <person name="Albert R."/>
            <person name="Binder M."/>
            <person name="Bloem J."/>
            <person name="Labutti K."/>
            <person name="Salamov A."/>
            <person name="Andreopoulos B."/>
            <person name="Baker S."/>
            <person name="Barry K."/>
            <person name="Bills G."/>
            <person name="Bluhm B."/>
            <person name="Cannon C."/>
            <person name="Castanera R."/>
            <person name="Culley D."/>
            <person name="Daum C."/>
            <person name="Ezra D."/>
            <person name="Gonzalez J."/>
            <person name="Henrissat B."/>
            <person name="Kuo A."/>
            <person name="Liang C."/>
            <person name="Lipzen A."/>
            <person name="Lutzoni F."/>
            <person name="Magnuson J."/>
            <person name="Mondo S."/>
            <person name="Nolan M."/>
            <person name="Ohm R."/>
            <person name="Pangilinan J."/>
            <person name="Park H.-J."/>
            <person name="Ramirez L."/>
            <person name="Alfaro M."/>
            <person name="Sun H."/>
            <person name="Tritt A."/>
            <person name="Yoshinaga Y."/>
            <person name="Zwiers L.-H."/>
            <person name="Turgeon B."/>
            <person name="Goodwin S."/>
            <person name="Spatafora J."/>
            <person name="Crous P."/>
            <person name="Grigoriev I."/>
        </authorList>
    </citation>
    <scope>NUCLEOTIDE SEQUENCE</scope>
    <source>
        <strain evidence="3">CBS 121410</strain>
    </source>
</reference>
<dbReference type="InterPro" id="IPR007757">
    <property type="entry name" value="MT-A70-like"/>
</dbReference>
<dbReference type="OrthoDB" id="61116at2759"/>
<dbReference type="Proteomes" id="UP000799776">
    <property type="component" value="Unassembled WGS sequence"/>
</dbReference>
<dbReference type="GO" id="GO:0008168">
    <property type="term" value="F:methyltransferase activity"/>
    <property type="evidence" value="ECO:0007669"/>
    <property type="project" value="TreeGrafter"/>
</dbReference>
<organism evidence="3 4">
    <name type="scientific">Saccharata proteae CBS 121410</name>
    <dbReference type="NCBI Taxonomy" id="1314787"/>
    <lineage>
        <taxon>Eukaryota</taxon>
        <taxon>Fungi</taxon>
        <taxon>Dikarya</taxon>
        <taxon>Ascomycota</taxon>
        <taxon>Pezizomycotina</taxon>
        <taxon>Dothideomycetes</taxon>
        <taxon>Dothideomycetes incertae sedis</taxon>
        <taxon>Botryosphaeriales</taxon>
        <taxon>Saccharataceae</taxon>
        <taxon>Saccharata</taxon>
    </lineage>
</organism>